<evidence type="ECO:0000313" key="2">
    <source>
        <dbReference type="Proteomes" id="UP000031672"/>
    </source>
</evidence>
<dbReference type="Proteomes" id="UP000031672">
    <property type="component" value="Unassembled WGS sequence"/>
</dbReference>
<accession>A0A0C2KA05</accession>
<dbReference type="STRING" id="1461322.OJ16_19215"/>
<dbReference type="OrthoDB" id="9128325at2"/>
<protein>
    <recommendedName>
        <fullName evidence="3">Cytoplasmic protein</fullName>
    </recommendedName>
</protein>
<evidence type="ECO:0000313" key="1">
    <source>
        <dbReference type="EMBL" id="KII75410.1"/>
    </source>
</evidence>
<sequence>MLRDLNVCKSGHCSNLGEPGAPDYEYHIRPLGFLAMRCDKCAATPPMLDNESYLKIWHSWQQKVALYSGRCCPDCGSRHFKCFGRSAVQKPRRQCKACGRTFSVRDPVTQAQRNNVEHIMRLMKKAKPDDGDNILMYAAEKGVHFDRATAQIQRLSLQMLWQCPPAQRIASVSFIVPYRGENNALWCLISTNMDTGEVIHISTTLVELELSAEGRYQSCQDAPSTNWDHTTSAMRMAEDQEARFLARGQFDRCDFGLVKVAKKGTSHALPVLTAHAHFALLRYLGHGIGQDGEVGSHCLQHEVFLRGACITQYAHCVKRDNMALLYVVGETKSQCTHHSTRKLGWWQNLWHSVTDTQGNQKAYSVLCGNNRLDAEQISLSTCFAAIRYIEDQIACHHLGEFTPTRVNHLMALIAQNFNQDLRFED</sequence>
<accession>A0A0C2NGC0</accession>
<proteinExistence type="predicted"/>
<comment type="caution">
    <text evidence="1">The sequence shown here is derived from an EMBL/GenBank/DDBJ whole genome shotgun (WGS) entry which is preliminary data.</text>
</comment>
<organism evidence="1 2">
    <name type="scientific">Vibrio renipiscarius</name>
    <dbReference type="NCBI Taxonomy" id="1461322"/>
    <lineage>
        <taxon>Bacteria</taxon>
        <taxon>Pseudomonadati</taxon>
        <taxon>Pseudomonadota</taxon>
        <taxon>Gammaproteobacteria</taxon>
        <taxon>Vibrionales</taxon>
        <taxon>Vibrionaceae</taxon>
        <taxon>Vibrio</taxon>
    </lineage>
</organism>
<dbReference type="AlphaFoldDB" id="A0A0C2NGC0"/>
<dbReference type="EMBL" id="JTKH01000025">
    <property type="protein sequence ID" value="KII75410.1"/>
    <property type="molecule type" value="Genomic_DNA"/>
</dbReference>
<keyword evidence="2" id="KW-1185">Reference proteome</keyword>
<dbReference type="RefSeq" id="WP_040993069.1">
    <property type="nucleotide sequence ID" value="NZ_JTKH01000025.1"/>
</dbReference>
<reference evidence="1 2" key="1">
    <citation type="submission" date="2014-11" db="EMBL/GenBank/DDBJ databases">
        <title>Draft Genome Sequence of Vibrio piscirenalis strains CECT 8603T and CECT 8604, two marine Gammaproteobacterium isolated from cultured gilthead sea bream (Sparus aurata).</title>
        <authorList>
            <person name="Arahal D.R."/>
            <person name="Rodrigo-Torres L."/>
            <person name="Lucena T."/>
            <person name="Pujalte M.J."/>
        </authorList>
    </citation>
    <scope>NUCLEOTIDE SEQUENCE [LARGE SCALE GENOMIC DNA]</scope>
    <source>
        <strain evidence="1 2">DCR 1-4-2</strain>
    </source>
</reference>
<evidence type="ECO:0008006" key="3">
    <source>
        <dbReference type="Google" id="ProtNLM"/>
    </source>
</evidence>
<gene>
    <name evidence="1" type="ORF">OJ16_19215</name>
</gene>
<name>A0A0C2NGC0_9VIBR</name>